<protein>
    <submittedName>
        <fullName evidence="1">Uncharacterized protein</fullName>
    </submittedName>
</protein>
<comment type="caution">
    <text evidence="1">The sequence shown here is derived from an EMBL/GenBank/DDBJ whole genome shotgun (WGS) entry which is preliminary data.</text>
</comment>
<dbReference type="AlphaFoldDB" id="A0A0E9LZ23"/>
<gene>
    <name evidence="1" type="ORF">JCM15548_12372</name>
</gene>
<proteinExistence type="predicted"/>
<sequence>MSGNPNVDFVLSLKRGSDTFEMKSADIKEVLGDVSINHPKVTRFIKEMLDFSLLENN</sequence>
<dbReference type="STRING" id="1236989.JCM15548_12372"/>
<evidence type="ECO:0000313" key="1">
    <source>
        <dbReference type="EMBL" id="GAO30120.1"/>
    </source>
</evidence>
<dbReference type="RefSeq" id="WP_227625668.1">
    <property type="nucleotide sequence ID" value="NZ_BAZW01000018.1"/>
</dbReference>
<dbReference type="EMBL" id="BAZW01000018">
    <property type="protein sequence ID" value="GAO30120.1"/>
    <property type="molecule type" value="Genomic_DNA"/>
</dbReference>
<reference evidence="1 2" key="1">
    <citation type="journal article" date="2015" name="Microbes Environ.">
        <title>Distribution and evolution of nitrogen fixation genes in the phylum bacteroidetes.</title>
        <authorList>
            <person name="Inoue J."/>
            <person name="Oshima K."/>
            <person name="Suda W."/>
            <person name="Sakamoto M."/>
            <person name="Iino T."/>
            <person name="Noda S."/>
            <person name="Hongoh Y."/>
            <person name="Hattori M."/>
            <person name="Ohkuma M."/>
        </authorList>
    </citation>
    <scope>NUCLEOTIDE SEQUENCE [LARGE SCALE GENOMIC DNA]</scope>
    <source>
        <strain evidence="1">JCM 15548</strain>
    </source>
</reference>
<organism evidence="1 2">
    <name type="scientific">Geofilum rubicundum JCM 15548</name>
    <dbReference type="NCBI Taxonomy" id="1236989"/>
    <lineage>
        <taxon>Bacteria</taxon>
        <taxon>Pseudomonadati</taxon>
        <taxon>Bacteroidota</taxon>
        <taxon>Bacteroidia</taxon>
        <taxon>Marinilabiliales</taxon>
        <taxon>Marinilabiliaceae</taxon>
        <taxon>Geofilum</taxon>
    </lineage>
</organism>
<dbReference type="Proteomes" id="UP000032900">
    <property type="component" value="Unassembled WGS sequence"/>
</dbReference>
<name>A0A0E9LZ23_9BACT</name>
<keyword evidence="2" id="KW-1185">Reference proteome</keyword>
<accession>A0A0E9LZ23</accession>
<evidence type="ECO:0000313" key="2">
    <source>
        <dbReference type="Proteomes" id="UP000032900"/>
    </source>
</evidence>